<feature type="domain" description="C2H2-type" evidence="8">
    <location>
        <begin position="4"/>
        <end position="25"/>
    </location>
</feature>
<keyword evidence="4" id="KW-0863">Zinc-finger</keyword>
<feature type="domain" description="C2H2-type" evidence="8">
    <location>
        <begin position="164"/>
        <end position="186"/>
    </location>
</feature>
<proteinExistence type="predicted"/>
<evidence type="ECO:0000256" key="5">
    <source>
        <dbReference type="ARBA" id="ARBA00022833"/>
    </source>
</evidence>
<organism evidence="9 10">
    <name type="scientific">Epichloe bromicola</name>
    <dbReference type="NCBI Taxonomy" id="79588"/>
    <lineage>
        <taxon>Eukaryota</taxon>
        <taxon>Fungi</taxon>
        <taxon>Dikarya</taxon>
        <taxon>Ascomycota</taxon>
        <taxon>Pezizomycotina</taxon>
        <taxon>Sordariomycetes</taxon>
        <taxon>Hypocreomycetidae</taxon>
        <taxon>Hypocreales</taxon>
        <taxon>Clavicipitaceae</taxon>
        <taxon>Epichloe</taxon>
    </lineage>
</organism>
<dbReference type="SMART" id="SM00355">
    <property type="entry name" value="ZnF_C2H2"/>
    <property type="match status" value="8"/>
</dbReference>
<feature type="domain" description="C2H2-type" evidence="8">
    <location>
        <begin position="56"/>
        <end position="78"/>
    </location>
</feature>
<protein>
    <recommendedName>
        <fullName evidence="8">C2H2-type domain-containing protein</fullName>
    </recommendedName>
</protein>
<accession>A0ABQ0CM01</accession>
<keyword evidence="2" id="KW-0479">Metal-binding</keyword>
<dbReference type="PANTHER" id="PTHR24376:SF235">
    <property type="entry name" value="C2H2-TYPE DOMAIN-CONTAINING PROTEIN"/>
    <property type="match status" value="1"/>
</dbReference>
<reference evidence="10" key="1">
    <citation type="submission" date="2024-06" db="EMBL/GenBank/DDBJ databases">
        <title>Draft Genome Sequences of Epichloe bromicola Strains Isolated from Elymus ciliaris.</title>
        <authorList>
            <consortium name="Epichloe bromicola genome sequencing consortium"/>
            <person name="Miura A."/>
            <person name="Imano S."/>
            <person name="Ashida A."/>
            <person name="Sato I."/>
            <person name="Chiba S."/>
            <person name="Tanaka A."/>
            <person name="Camagna M."/>
            <person name="Takemoto D."/>
        </authorList>
    </citation>
    <scope>NUCLEOTIDE SEQUENCE [LARGE SCALE GENOMIC DNA]</scope>
    <source>
        <strain evidence="10">DP</strain>
    </source>
</reference>
<dbReference type="EMBL" id="BAAFGZ010000081">
    <property type="protein sequence ID" value="GAB0134469.1"/>
    <property type="molecule type" value="Genomic_DNA"/>
</dbReference>
<dbReference type="Gene3D" id="3.30.160.60">
    <property type="entry name" value="Classic Zinc Finger"/>
    <property type="match status" value="1"/>
</dbReference>
<evidence type="ECO:0000256" key="2">
    <source>
        <dbReference type="ARBA" id="ARBA00022723"/>
    </source>
</evidence>
<feature type="domain" description="C2H2-type" evidence="8">
    <location>
        <begin position="80"/>
        <end position="103"/>
    </location>
</feature>
<dbReference type="Proteomes" id="UP001562357">
    <property type="component" value="Unassembled WGS sequence"/>
</dbReference>
<feature type="compositionally biased region" description="Polar residues" evidence="7">
    <location>
        <begin position="262"/>
        <end position="279"/>
    </location>
</feature>
<evidence type="ECO:0000256" key="1">
    <source>
        <dbReference type="ARBA" id="ARBA00004123"/>
    </source>
</evidence>
<dbReference type="InterPro" id="IPR013087">
    <property type="entry name" value="Znf_C2H2_type"/>
</dbReference>
<feature type="region of interest" description="Disordered" evidence="7">
    <location>
        <begin position="262"/>
        <end position="287"/>
    </location>
</feature>
<evidence type="ECO:0000256" key="4">
    <source>
        <dbReference type="ARBA" id="ARBA00022771"/>
    </source>
</evidence>
<comment type="subcellular location">
    <subcellularLocation>
        <location evidence="1">Nucleus</location>
    </subcellularLocation>
</comment>
<gene>
    <name evidence="9" type="primary">g2840</name>
    <name evidence="9" type="ORF">EsDP_00002840</name>
</gene>
<keyword evidence="3" id="KW-0677">Repeat</keyword>
<dbReference type="Pfam" id="PF12874">
    <property type="entry name" value="zf-met"/>
    <property type="match status" value="1"/>
</dbReference>
<sequence>MLPCKQCGQTVPDTRALKLHNLAAHCCKCPKCHEILSSPRKVRRHLVHAHDFRVECPDCPLIFEGTDEVRRHQVIFGHSCCGDCGETFDSTDKYREHIAETQHSTDFVCCDCGTGFVNAERLREHHGGVSPRARQDIEPCPICSRRFLSRACRRAHVGTCELTCGLCRRCFKSHAALLDHLNSLKHRPLGKFTCAGAPKCNKTFSSPSGMISHVESGSCKSGVGRDKVRALIEAHDTDRLITKPVDRVDRVQSVLLGVNDGLETSSAPQPCTSRSGNSTPSSESSAVWVVPSPASDVVSLNTASGMSSPNVASSSIIHDGLELPEHGSDGAGALALLTPTTSGGSGGIPSLGSGSWMLTDSLTNGIALSNDMQLSSAGGVTPSFPFIPRASPATSYRVQIPSGSLSPPSLRPCTSVQQGRDRASYILDLAESSPDNRCPICPDTRRRFKSKAALLGHVRSAAHEEPIYSCPTALVGSGHAKTFSTLAGLAAHVESGACADGKDGLMTVIGYLETRLKESGLDFGLASLSIREKPRLRNKNGGA</sequence>
<evidence type="ECO:0000313" key="10">
    <source>
        <dbReference type="Proteomes" id="UP001562357"/>
    </source>
</evidence>
<dbReference type="PANTHER" id="PTHR24376">
    <property type="entry name" value="ZINC FINGER PROTEIN"/>
    <property type="match status" value="1"/>
</dbReference>
<keyword evidence="6" id="KW-0539">Nucleus</keyword>
<evidence type="ECO:0000256" key="3">
    <source>
        <dbReference type="ARBA" id="ARBA00022737"/>
    </source>
</evidence>
<evidence type="ECO:0000259" key="8">
    <source>
        <dbReference type="PROSITE" id="PS00028"/>
    </source>
</evidence>
<name>A0ABQ0CM01_9HYPO</name>
<comment type="caution">
    <text evidence="9">The sequence shown here is derived from an EMBL/GenBank/DDBJ whole genome shotgun (WGS) entry which is preliminary data.</text>
</comment>
<evidence type="ECO:0000256" key="7">
    <source>
        <dbReference type="SAM" id="MobiDB-lite"/>
    </source>
</evidence>
<evidence type="ECO:0000256" key="6">
    <source>
        <dbReference type="ARBA" id="ARBA00023242"/>
    </source>
</evidence>
<dbReference type="PROSITE" id="PS00028">
    <property type="entry name" value="ZINC_FINGER_C2H2_1"/>
    <property type="match status" value="4"/>
</dbReference>
<evidence type="ECO:0000313" key="9">
    <source>
        <dbReference type="EMBL" id="GAB0134469.1"/>
    </source>
</evidence>
<keyword evidence="5" id="KW-0862">Zinc</keyword>
<keyword evidence="10" id="KW-1185">Reference proteome</keyword>